<dbReference type="GO" id="GO:0016020">
    <property type="term" value="C:membrane"/>
    <property type="evidence" value="ECO:0007669"/>
    <property type="project" value="UniProtKB-SubCell"/>
</dbReference>
<evidence type="ECO:0000313" key="6">
    <source>
        <dbReference type="EMBL" id="OAG07903.1"/>
    </source>
</evidence>
<feature type="domain" description="Major facilitator superfamily (MFS) profile" evidence="5">
    <location>
        <begin position="79"/>
        <end position="480"/>
    </location>
</feature>
<proteinExistence type="inferred from homology"/>
<evidence type="ECO:0000259" key="5">
    <source>
        <dbReference type="PROSITE" id="PS50850"/>
    </source>
</evidence>
<dbReference type="PROSITE" id="PS50850">
    <property type="entry name" value="MFS"/>
    <property type="match status" value="1"/>
</dbReference>
<feature type="compositionally biased region" description="Basic and acidic residues" evidence="3">
    <location>
        <begin position="40"/>
        <end position="53"/>
    </location>
</feature>
<dbReference type="InterPro" id="IPR050327">
    <property type="entry name" value="Proton-linked_MCT"/>
</dbReference>
<protein>
    <submittedName>
        <fullName evidence="6">MFS general substrate transporter</fullName>
    </submittedName>
</protein>
<dbReference type="InParanoid" id="A0A177CK84"/>
<evidence type="ECO:0000256" key="4">
    <source>
        <dbReference type="SAM" id="Phobius"/>
    </source>
</evidence>
<evidence type="ECO:0000256" key="1">
    <source>
        <dbReference type="ARBA" id="ARBA00004141"/>
    </source>
</evidence>
<feature type="transmembrane region" description="Helical" evidence="4">
    <location>
        <begin position="411"/>
        <end position="431"/>
    </location>
</feature>
<dbReference type="GeneID" id="28763526"/>
<feature type="transmembrane region" description="Helical" evidence="4">
    <location>
        <begin position="372"/>
        <end position="399"/>
    </location>
</feature>
<dbReference type="OrthoDB" id="6509908at2759"/>
<comment type="similarity">
    <text evidence="2">Belongs to the major facilitator superfamily. Monocarboxylate porter (TC 2.A.1.13) family.</text>
</comment>
<dbReference type="RefSeq" id="XP_018038268.1">
    <property type="nucleotide sequence ID" value="XM_018180040.1"/>
</dbReference>
<feature type="transmembrane region" description="Helical" evidence="4">
    <location>
        <begin position="463"/>
        <end position="481"/>
    </location>
</feature>
<comment type="subcellular location">
    <subcellularLocation>
        <location evidence="1">Membrane</location>
        <topology evidence="1">Multi-pass membrane protein</topology>
    </subcellularLocation>
</comment>
<dbReference type="Proteomes" id="UP000077069">
    <property type="component" value="Unassembled WGS sequence"/>
</dbReference>
<dbReference type="AlphaFoldDB" id="A0A177CK84"/>
<dbReference type="PANTHER" id="PTHR11360:SF234">
    <property type="entry name" value="MFS-TYPE TRANSPORTER DBAD-RELATED"/>
    <property type="match status" value="1"/>
</dbReference>
<feature type="transmembrane region" description="Helical" evidence="4">
    <location>
        <begin position="147"/>
        <end position="166"/>
    </location>
</feature>
<feature type="transmembrane region" description="Helical" evidence="4">
    <location>
        <begin position="437"/>
        <end position="456"/>
    </location>
</feature>
<keyword evidence="4" id="KW-0472">Membrane</keyword>
<feature type="transmembrane region" description="Helical" evidence="4">
    <location>
        <begin position="121"/>
        <end position="140"/>
    </location>
</feature>
<feature type="transmembrane region" description="Helical" evidence="4">
    <location>
        <begin position="348"/>
        <end position="366"/>
    </location>
</feature>
<dbReference type="InterPro" id="IPR011701">
    <property type="entry name" value="MFS"/>
</dbReference>
<dbReference type="Gene3D" id="1.20.1250.20">
    <property type="entry name" value="MFS general substrate transporter like domains"/>
    <property type="match status" value="2"/>
</dbReference>
<evidence type="ECO:0000256" key="3">
    <source>
        <dbReference type="SAM" id="MobiDB-lite"/>
    </source>
</evidence>
<evidence type="ECO:0000256" key="2">
    <source>
        <dbReference type="ARBA" id="ARBA00006727"/>
    </source>
</evidence>
<feature type="transmembrane region" description="Helical" evidence="4">
    <location>
        <begin position="80"/>
        <end position="101"/>
    </location>
</feature>
<dbReference type="InterPro" id="IPR020846">
    <property type="entry name" value="MFS_dom"/>
</dbReference>
<feature type="transmembrane region" description="Helical" evidence="4">
    <location>
        <begin position="172"/>
        <end position="199"/>
    </location>
</feature>
<sequence length="686" mass="73719">MDRATDGNSTLYDDNSQVQTTSDTISIHSSQQQEAPQDAIQEKEQQVIEESEKPGAPLEPSKSRPSINNAAAIPNGGVTAWLQVVGAFFLFFNSWGIINTFGSYQAYYETNLLTSANPSAISWIGSIQAFLLLVVGMICGPLYDRGYFRGLLLGGSFLLVFGQMMLSLCTQYYQVLLAQAICIGLGCGCLFIPSVAILSTYFTTKIATAVGLAASGSSLGGVVYPIVFHKLLPQIGFAWTTRVIGFIILATMLIPNAVMRVRVLPATSRSLIDVSAFRIPAYSLMVVGFFIGFMGLYMPFFYAQVYALTARITDANLGFYLLAIMNSTSVFGRIIPNYLADQLGPFNVVIPCTAISALLCFCFIATHNAPGIIALMAFYGFFSGTFVSLPPTIIVHLSLKERGKIGTRMGQSFGVIAVGLLIGTPIGGAILDRSGFWAVWVYGGVMLGASVGLLWAARISSGIISAVALLFLFNLLVLLRPRAPPRGATPWLHAICLLSNIRRPRPARLALRAPSRATPLPRKELIRTPAMPSDAAVPIIAPQPDRHNLLAPLAVPYPDDGLGFFVLVVVGHLVHALALCVADAFNICLDLRGLLVLELRCGLALAVPRGRFGELGRAHLLHSHDLACAGVVLIKHGVEEALDVCDFVRGEGRRELREGVRRRVDEGVGAVAFCLVAGGADLEVEG</sequence>
<evidence type="ECO:0000313" key="7">
    <source>
        <dbReference type="Proteomes" id="UP000077069"/>
    </source>
</evidence>
<dbReference type="CDD" id="cd17352">
    <property type="entry name" value="MFS_MCT_SLC16"/>
    <property type="match status" value="1"/>
</dbReference>
<feature type="region of interest" description="Disordered" evidence="3">
    <location>
        <begin position="1"/>
        <end position="66"/>
    </location>
</feature>
<feature type="transmembrane region" description="Helical" evidence="4">
    <location>
        <begin position="279"/>
        <end position="297"/>
    </location>
</feature>
<dbReference type="SUPFAM" id="SSF103473">
    <property type="entry name" value="MFS general substrate transporter"/>
    <property type="match status" value="1"/>
</dbReference>
<keyword evidence="7" id="KW-1185">Reference proteome</keyword>
<dbReference type="InterPro" id="IPR036259">
    <property type="entry name" value="MFS_trans_sf"/>
</dbReference>
<keyword evidence="4" id="KW-1133">Transmembrane helix</keyword>
<dbReference type="PANTHER" id="PTHR11360">
    <property type="entry name" value="MONOCARBOXYLATE TRANSPORTER"/>
    <property type="match status" value="1"/>
</dbReference>
<feature type="transmembrane region" description="Helical" evidence="4">
    <location>
        <begin position="206"/>
        <end position="227"/>
    </location>
</feature>
<dbReference type="Pfam" id="PF07690">
    <property type="entry name" value="MFS_1"/>
    <property type="match status" value="1"/>
</dbReference>
<name>A0A177CK84_9PLEO</name>
<dbReference type="GO" id="GO:0022857">
    <property type="term" value="F:transmembrane transporter activity"/>
    <property type="evidence" value="ECO:0007669"/>
    <property type="project" value="InterPro"/>
</dbReference>
<feature type="transmembrane region" description="Helical" evidence="4">
    <location>
        <begin position="317"/>
        <end position="336"/>
    </location>
</feature>
<feature type="compositionally biased region" description="Polar residues" evidence="3">
    <location>
        <begin position="1"/>
        <end position="35"/>
    </location>
</feature>
<feature type="transmembrane region" description="Helical" evidence="4">
    <location>
        <begin position="239"/>
        <end position="258"/>
    </location>
</feature>
<organism evidence="6 7">
    <name type="scientific">Paraphaeosphaeria sporulosa</name>
    <dbReference type="NCBI Taxonomy" id="1460663"/>
    <lineage>
        <taxon>Eukaryota</taxon>
        <taxon>Fungi</taxon>
        <taxon>Dikarya</taxon>
        <taxon>Ascomycota</taxon>
        <taxon>Pezizomycotina</taxon>
        <taxon>Dothideomycetes</taxon>
        <taxon>Pleosporomycetidae</taxon>
        <taxon>Pleosporales</taxon>
        <taxon>Massarineae</taxon>
        <taxon>Didymosphaeriaceae</taxon>
        <taxon>Paraphaeosphaeria</taxon>
    </lineage>
</organism>
<keyword evidence="4" id="KW-0812">Transmembrane</keyword>
<reference evidence="6 7" key="1">
    <citation type="submission" date="2016-05" db="EMBL/GenBank/DDBJ databases">
        <title>Comparative analysis of secretome profiles of manganese(II)-oxidizing ascomycete fungi.</title>
        <authorList>
            <consortium name="DOE Joint Genome Institute"/>
            <person name="Zeiner C.A."/>
            <person name="Purvine S.O."/>
            <person name="Zink E.M."/>
            <person name="Wu S."/>
            <person name="Pasa-Tolic L."/>
            <person name="Chaput D.L."/>
            <person name="Haridas S."/>
            <person name="Grigoriev I.V."/>
            <person name="Santelli C.M."/>
            <person name="Hansel C.M."/>
        </authorList>
    </citation>
    <scope>NUCLEOTIDE SEQUENCE [LARGE SCALE GENOMIC DNA]</scope>
    <source>
        <strain evidence="6 7">AP3s5-JAC2a</strain>
    </source>
</reference>
<dbReference type="EMBL" id="KV441550">
    <property type="protein sequence ID" value="OAG07903.1"/>
    <property type="molecule type" value="Genomic_DNA"/>
</dbReference>
<accession>A0A177CK84</accession>
<gene>
    <name evidence="6" type="ORF">CC84DRAFT_1173497</name>
</gene>